<reference evidence="2" key="1">
    <citation type="submission" date="2022-08" db="EMBL/GenBank/DDBJ databases">
        <title>Chelativorans sichuanense sp. nov., a paraffin oil-degrading bacterium isolated from a mixture of oil-based drill cuttings and paddy soil.</title>
        <authorList>
            <person name="Yu J."/>
            <person name="Liu H."/>
            <person name="Chen Q."/>
        </authorList>
    </citation>
    <scope>NUCLEOTIDE SEQUENCE</scope>
    <source>
        <strain evidence="2">SCAU 2101</strain>
    </source>
</reference>
<sequence length="583" mass="65087">MPKYSIHIQRGTKFNPVEEWRKSTGTYEAKIHRKPRKPLHTSGSGKPAMPAASEMPLPIIEAPAPRLSCPTGATLSTRRAKQAASATTQLKALMLLAMISGAYAGLVRSENFTESADHPSGQTNSPMRKPGKSSLGELPAPLPQIFKAGGTRARPQEQAVLSQSSRLRTEARVRTARHSGESHSSLLDQVEHDVVAAVVLDRTQQSFEKTDTLQLKLAFKRLALAWQSGEAEGEDPCQEVARQLAAAKGLHGEKVGPYVEAAASILRAKYGVLQAKSTPDTDFDEVFGHELPKDPMEAFEKDINNVLTSVQSPERFREEKRVFEEATRSFDLDPLTKVPIRVSELSLEEIADSYYMSTLYPEKDKAGRKELIRSAYDRLGIDTAFPFGSLHAMSTVVKRLTGKQYDTSEVLELVQTFASLSREFPANELKLHAAWYIGIEKGWPELKLDDPVKARDELVSSFQDSLRMDTTPQPVFVAEIVALQTLMEKTALSFAELVRKSATYLPPRPQVHPIYYWNFLKGQWKIEPSILEEFLATSEDGSDDYYFRTKEKQLEMLPCGNCLHKQNHDGKGQERTNGRTETL</sequence>
<protein>
    <submittedName>
        <fullName evidence="2">Uncharacterized protein</fullName>
    </submittedName>
</protein>
<dbReference type="AlphaFoldDB" id="A0A9X2X5Q5"/>
<dbReference type="EMBL" id="JAODNV010000001">
    <property type="protein sequence ID" value="MCT8988681.1"/>
    <property type="molecule type" value="Genomic_DNA"/>
</dbReference>
<evidence type="ECO:0000256" key="1">
    <source>
        <dbReference type="SAM" id="MobiDB-lite"/>
    </source>
</evidence>
<proteinExistence type="predicted"/>
<evidence type="ECO:0000313" key="2">
    <source>
        <dbReference type="EMBL" id="MCT8988681.1"/>
    </source>
</evidence>
<comment type="caution">
    <text evidence="2">The sequence shown here is derived from an EMBL/GenBank/DDBJ whole genome shotgun (WGS) entry which is preliminary data.</text>
</comment>
<evidence type="ECO:0000313" key="3">
    <source>
        <dbReference type="Proteomes" id="UP001149009"/>
    </source>
</evidence>
<feature type="region of interest" description="Disordered" evidence="1">
    <location>
        <begin position="150"/>
        <end position="169"/>
    </location>
</feature>
<name>A0A9X2X5Q5_9HYPH</name>
<feature type="compositionally biased region" description="Basic and acidic residues" evidence="1">
    <location>
        <begin position="566"/>
        <end position="583"/>
    </location>
</feature>
<accession>A0A9X2X5Q5</accession>
<gene>
    <name evidence="2" type="ORF">NYR54_00010</name>
</gene>
<dbReference type="Proteomes" id="UP001149009">
    <property type="component" value="Unassembled WGS sequence"/>
</dbReference>
<feature type="region of interest" description="Disordered" evidence="1">
    <location>
        <begin position="563"/>
        <end position="583"/>
    </location>
</feature>
<organism evidence="2 3">
    <name type="scientific">Chelativorans petroleitrophicus</name>
    <dbReference type="NCBI Taxonomy" id="2975484"/>
    <lineage>
        <taxon>Bacteria</taxon>
        <taxon>Pseudomonadati</taxon>
        <taxon>Pseudomonadota</taxon>
        <taxon>Alphaproteobacteria</taxon>
        <taxon>Hyphomicrobiales</taxon>
        <taxon>Phyllobacteriaceae</taxon>
        <taxon>Chelativorans</taxon>
    </lineage>
</organism>
<keyword evidence="3" id="KW-1185">Reference proteome</keyword>
<feature type="compositionally biased region" description="Polar residues" evidence="1">
    <location>
        <begin position="113"/>
        <end position="126"/>
    </location>
</feature>
<feature type="region of interest" description="Disordered" evidence="1">
    <location>
        <begin position="25"/>
        <end position="52"/>
    </location>
</feature>
<feature type="region of interest" description="Disordered" evidence="1">
    <location>
        <begin position="113"/>
        <end position="145"/>
    </location>
</feature>